<dbReference type="PANTHER" id="PTHR35391:SF7">
    <property type="entry name" value="C2H2-TYPE DOMAIN-CONTAINING PROTEIN"/>
    <property type="match status" value="1"/>
</dbReference>
<dbReference type="AlphaFoldDB" id="A0A2T4ACD2"/>
<feature type="region of interest" description="Disordered" evidence="1">
    <location>
        <begin position="1105"/>
        <end position="1125"/>
    </location>
</feature>
<accession>A0A2T4ACD2</accession>
<feature type="region of interest" description="Disordered" evidence="1">
    <location>
        <begin position="570"/>
        <end position="595"/>
    </location>
</feature>
<dbReference type="GeneID" id="36621568"/>
<sequence>MDSFGASFFPNSAPAGPLGTNIRDIASHCRALLRECSKLPNLKEDEWAENRLAEFNLWAANSGVFGGDRASLDARLALQPEVISVFISLLTVLSERLTQCQYFGNGDEVPAVNDECKPQYSSEEENEADKQDAELEVSESEDEPEKPEHGRLASPEDILRAFSPWSDDSDLSTDSDQDSRDECSPVITNSFLDGPKVDVAQVIDHLARLSLAIRKAGSSSRTHKADRRFNADDQPAFRRHLNVVVLARGMEAGRSDYVINPNNLTAIQDRLIIANLRRRNRFLYAQRHARKLAAEAEPQNAPQEYQLGDDMPIMVEDHGEPEPEEKIITEPEEQASEPIETLAQVLVETALEPDVETQPPILSATSASGITQAIDPGFIHNVTPSQVAKTEITTTSAKIAYPKPPAMPLGMRHFKCPGCCQALPEMYRQPSLWKKHLMTDIAPYTCIIDDCPTPDRLFVTRAEWGQHTRNDHEKCWQCLPCTTVGKAPLVFPSVEAFMEHLRVVHSSTINEEQYSTLIPESAIPVPAGISCCPLCNSNGPADSPVLLNHIAEHLHSFALRSLPWPGRESLHTNLDDQDDDDDDPDDLDDGDDDGYNYFLYNDYFDQGSEVASRQYNLTSGSNRDSDGLPSLHSSQASERPATPSDKGSEVADDTSQTPDYDPMAEPGEPRPIIEASQDHLPEVVEGEWPQKCARRFPHDTDDPEVTWLGELMLNCMQMNYKRKAREEGPNSQRRDYFFHSSINGSPIQGFLAKVAELEDQGNLMEAILWQTDAVNHLRHELGFAHHYVIKNVDKLAKMHWDAWNKEEADAFLSKEVEIFLDNVGIPDFEDLLWTIDGAYDLAKVCAKYRLASLGHKLFNRLIDAFEQESKQLEDGTQHTEAARVKYSDFLKDQNLWGENVVMERNSLARLNADPHLELDTTEALSRLAHALRQTHQIQEAEMIDTKIKAIRRFEQKRQPQPIEALRILEKTRRAEIEAWGPWNHASLLTLTCLFRYYRDMGLRDDAIDAAQELVICSQKIWGERDSASIGAVKELTDYYAILFEWEKRAQARDLYNWLKAKDDDVDLVQETKPHLDLGPEDLDERAPRLYAAGLPIAELADISLDHGNSAPSGPAKGVPTSERRGIAAGFSKALRLWRRDKPSDQ</sequence>
<dbReference type="Gene3D" id="1.25.40.10">
    <property type="entry name" value="Tetratricopeptide repeat domain"/>
    <property type="match status" value="1"/>
</dbReference>
<feature type="region of interest" description="Disordered" evidence="1">
    <location>
        <begin position="111"/>
        <end position="186"/>
    </location>
</feature>
<dbReference type="Proteomes" id="UP000241690">
    <property type="component" value="Unassembled WGS sequence"/>
</dbReference>
<feature type="region of interest" description="Disordered" evidence="1">
    <location>
        <begin position="617"/>
        <end position="671"/>
    </location>
</feature>
<evidence type="ECO:0000256" key="1">
    <source>
        <dbReference type="SAM" id="MobiDB-lite"/>
    </source>
</evidence>
<protein>
    <recommendedName>
        <fullName evidence="4">C2H2-type domain-containing protein</fullName>
    </recommendedName>
</protein>
<feature type="compositionally biased region" description="Acidic residues" evidence="1">
    <location>
        <begin position="134"/>
        <end position="145"/>
    </location>
</feature>
<evidence type="ECO:0000313" key="3">
    <source>
        <dbReference type="Proteomes" id="UP000241690"/>
    </source>
</evidence>
<feature type="compositionally biased region" description="Acidic residues" evidence="1">
    <location>
        <begin position="167"/>
        <end position="176"/>
    </location>
</feature>
<organism evidence="2 3">
    <name type="scientific">Trichoderma harzianum CBS 226.95</name>
    <dbReference type="NCBI Taxonomy" id="983964"/>
    <lineage>
        <taxon>Eukaryota</taxon>
        <taxon>Fungi</taxon>
        <taxon>Dikarya</taxon>
        <taxon>Ascomycota</taxon>
        <taxon>Pezizomycotina</taxon>
        <taxon>Sordariomycetes</taxon>
        <taxon>Hypocreomycetidae</taxon>
        <taxon>Hypocreales</taxon>
        <taxon>Hypocreaceae</taxon>
        <taxon>Trichoderma</taxon>
    </lineage>
</organism>
<keyword evidence="3" id="KW-1185">Reference proteome</keyword>
<dbReference type="EMBL" id="KZ679680">
    <property type="protein sequence ID" value="PTB54747.1"/>
    <property type="molecule type" value="Genomic_DNA"/>
</dbReference>
<dbReference type="RefSeq" id="XP_024774424.1">
    <property type="nucleotide sequence ID" value="XM_024913009.1"/>
</dbReference>
<gene>
    <name evidence="2" type="ORF">M431DRAFT_16673</name>
</gene>
<dbReference type="InterPro" id="IPR011990">
    <property type="entry name" value="TPR-like_helical_dom_sf"/>
</dbReference>
<dbReference type="PANTHER" id="PTHR35391">
    <property type="entry name" value="C2H2-TYPE DOMAIN-CONTAINING PROTEIN-RELATED"/>
    <property type="match status" value="1"/>
</dbReference>
<name>A0A2T4ACD2_TRIHA</name>
<feature type="compositionally biased region" description="Acidic residues" evidence="1">
    <location>
        <begin position="575"/>
        <end position="594"/>
    </location>
</feature>
<evidence type="ECO:0008006" key="4">
    <source>
        <dbReference type="Google" id="ProtNLM"/>
    </source>
</evidence>
<evidence type="ECO:0000313" key="2">
    <source>
        <dbReference type="EMBL" id="PTB54747.1"/>
    </source>
</evidence>
<reference evidence="2 3" key="1">
    <citation type="submission" date="2016-07" db="EMBL/GenBank/DDBJ databases">
        <title>Multiple horizontal gene transfer events from other fungi enriched the ability of initially mycotrophic Trichoderma (Ascomycota) to feed on dead plant biomass.</title>
        <authorList>
            <consortium name="DOE Joint Genome Institute"/>
            <person name="Aerts A."/>
            <person name="Atanasova L."/>
            <person name="Chenthamara K."/>
            <person name="Zhang J."/>
            <person name="Grujic M."/>
            <person name="Henrissat B."/>
            <person name="Kuo A."/>
            <person name="Salamov A."/>
            <person name="Lipzen A."/>
            <person name="Labutti K."/>
            <person name="Barry K."/>
            <person name="Miao Y."/>
            <person name="Rahimi M.J."/>
            <person name="Shen Q."/>
            <person name="Grigoriev I.V."/>
            <person name="Kubicek C.P."/>
            <person name="Druzhinina I.S."/>
        </authorList>
    </citation>
    <scope>NUCLEOTIDE SEQUENCE [LARGE SCALE GENOMIC DNA]</scope>
    <source>
        <strain evidence="2 3">CBS 226.95</strain>
    </source>
</reference>
<proteinExistence type="predicted"/>